<evidence type="ECO:0000313" key="3">
    <source>
        <dbReference type="Proteomes" id="UP000593580"/>
    </source>
</evidence>
<sequence>MQKGSPFRIHRWMCTRTKKTNKHKQRKKMKKILLSAAVITTATLALAEDVKVTPLTTHTEFGYIETNGNTKTKTFNLDAKAEKKWGKHEGKAHFDGQYAEDSGTETKNKYILELNYNYAFTDRFAFDYLVGYKVDKFSSYDYQFYTGPGAEYKAIVTEQHKLTLSGNILYSQDQGADIRYADAAKTVVIDYPNADNLPVAAIDYGKKDDYAAYRFKGVYDYQITKTLKFGQELSIRGQIDDIQNYFGYSKTSLSSKISDIFSAGISYKADYVNQPASDKEHTDTTLTLNLIMDY</sequence>
<evidence type="ECO:0000256" key="1">
    <source>
        <dbReference type="SAM" id="SignalP"/>
    </source>
</evidence>
<dbReference type="Proteomes" id="UP000593580">
    <property type="component" value="Chromosome"/>
</dbReference>
<keyword evidence="3" id="KW-1185">Reference proteome</keyword>
<organism evidence="2 3">
    <name type="scientific">Sulfurimonas paralvinellae</name>
    <dbReference type="NCBI Taxonomy" id="317658"/>
    <lineage>
        <taxon>Bacteria</taxon>
        <taxon>Pseudomonadati</taxon>
        <taxon>Campylobacterota</taxon>
        <taxon>Epsilonproteobacteria</taxon>
        <taxon>Campylobacterales</taxon>
        <taxon>Sulfurimonadaceae</taxon>
        <taxon>Sulfurimonas</taxon>
    </lineage>
</organism>
<name>A0A7M1B5B0_9BACT</name>
<reference evidence="2 3" key="1">
    <citation type="submission" date="2019-07" db="EMBL/GenBank/DDBJ databases">
        <title>Sulfurimonas paralvinellae sp. nov., a novel mesophilic, hydrogen- and sulfur-oxidizing chemolithoautotroph within the Epsilonproteo- bacteria isolated from a deep-sea hydrothermal vent polychaete nest, reclassification of Thiomicrospira denitrificans as Sulfurimonas denitrificans comb. nov. and emended description of the genus Sulfurimonas.</title>
        <authorList>
            <person name="Wang S."/>
            <person name="Jiang L."/>
            <person name="Shao Z."/>
        </authorList>
    </citation>
    <scope>NUCLEOTIDE SEQUENCE [LARGE SCALE GENOMIC DNA]</scope>
    <source>
        <strain evidence="2 3">GO25</strain>
    </source>
</reference>
<dbReference type="InterPro" id="IPR007433">
    <property type="entry name" value="DUF481"/>
</dbReference>
<evidence type="ECO:0000313" key="2">
    <source>
        <dbReference type="EMBL" id="QOP44835.1"/>
    </source>
</evidence>
<dbReference type="EMBL" id="CP041406">
    <property type="protein sequence ID" value="QOP44835.1"/>
    <property type="molecule type" value="Genomic_DNA"/>
</dbReference>
<dbReference type="KEGG" id="spal:FM071_00370"/>
<accession>A0A7M1B5B0</accession>
<feature type="chain" id="PRO_5032556687" evidence="1">
    <location>
        <begin position="48"/>
        <end position="294"/>
    </location>
</feature>
<feature type="signal peptide" evidence="1">
    <location>
        <begin position="1"/>
        <end position="47"/>
    </location>
</feature>
<proteinExistence type="predicted"/>
<dbReference type="AlphaFoldDB" id="A0A7M1B5B0"/>
<keyword evidence="1" id="KW-0732">Signal</keyword>
<protein>
    <submittedName>
        <fullName evidence="2">DUF481 domain-containing protein</fullName>
    </submittedName>
</protein>
<gene>
    <name evidence="2" type="ORF">FM071_00370</name>
</gene>
<dbReference type="Pfam" id="PF04338">
    <property type="entry name" value="DUF481"/>
    <property type="match status" value="1"/>
</dbReference>